<keyword evidence="2" id="KW-1185">Reference proteome</keyword>
<sequence length="96" mass="10798">MRTPSHAPQMCRSWKKIGGGRRCAKARCNECAVGDLVVWGAVWDTECEICSFGSALHIKIVYTYGRMRNGMVLIALEFMKTVINHSVDRNIDVHTV</sequence>
<accession>A0A8J2PSW5</accession>
<name>A0A8J2PSW5_9BILA</name>
<proteinExistence type="predicted"/>
<reference evidence="1" key="1">
    <citation type="submission" date="2021-09" db="EMBL/GenBank/DDBJ databases">
        <authorList>
            <consortium name="Pathogen Informatics"/>
        </authorList>
    </citation>
    <scope>NUCLEOTIDE SEQUENCE</scope>
</reference>
<dbReference type="EMBL" id="CAKAEH010001292">
    <property type="protein sequence ID" value="CAG9534163.1"/>
    <property type="molecule type" value="Genomic_DNA"/>
</dbReference>
<evidence type="ECO:0000313" key="2">
    <source>
        <dbReference type="Proteomes" id="UP000746747"/>
    </source>
</evidence>
<protein>
    <submittedName>
        <fullName evidence="1">Uncharacterized protein</fullName>
    </submittedName>
</protein>
<evidence type="ECO:0000313" key="1">
    <source>
        <dbReference type="EMBL" id="CAG9534163.1"/>
    </source>
</evidence>
<dbReference type="AlphaFoldDB" id="A0A8J2PSW5"/>
<gene>
    <name evidence="1" type="ORF">CJOHNSTONI_LOCUS4325</name>
</gene>
<comment type="caution">
    <text evidence="1">The sequence shown here is derived from an EMBL/GenBank/DDBJ whole genome shotgun (WGS) entry which is preliminary data.</text>
</comment>
<dbReference type="Proteomes" id="UP000746747">
    <property type="component" value="Unassembled WGS sequence"/>
</dbReference>
<organism evidence="1 2">
    <name type="scientific">Cercopithifilaria johnstoni</name>
    <dbReference type="NCBI Taxonomy" id="2874296"/>
    <lineage>
        <taxon>Eukaryota</taxon>
        <taxon>Metazoa</taxon>
        <taxon>Ecdysozoa</taxon>
        <taxon>Nematoda</taxon>
        <taxon>Chromadorea</taxon>
        <taxon>Rhabditida</taxon>
        <taxon>Spirurina</taxon>
        <taxon>Spiruromorpha</taxon>
        <taxon>Filarioidea</taxon>
        <taxon>Onchocercidae</taxon>
        <taxon>Cercopithifilaria</taxon>
    </lineage>
</organism>